<keyword evidence="2" id="KW-1185">Reference proteome</keyword>
<gene>
    <name evidence="1" type="ORF">ACFPC0_10820</name>
</gene>
<dbReference type="Proteomes" id="UP001595824">
    <property type="component" value="Unassembled WGS sequence"/>
</dbReference>
<reference evidence="2" key="1">
    <citation type="journal article" date="2019" name="Int. J. Syst. Evol. Microbiol.">
        <title>The Global Catalogue of Microorganisms (GCM) 10K type strain sequencing project: providing services to taxonomists for standard genome sequencing and annotation.</title>
        <authorList>
            <consortium name="The Broad Institute Genomics Platform"/>
            <consortium name="The Broad Institute Genome Sequencing Center for Infectious Disease"/>
            <person name="Wu L."/>
            <person name="Ma J."/>
        </authorList>
    </citation>
    <scope>NUCLEOTIDE SEQUENCE [LARGE SCALE GENOMIC DNA]</scope>
    <source>
        <strain evidence="2">PCU 347</strain>
    </source>
</reference>
<accession>A0ABV8TCK1</accession>
<evidence type="ECO:0000313" key="2">
    <source>
        <dbReference type="Proteomes" id="UP001595824"/>
    </source>
</evidence>
<dbReference type="RefSeq" id="WP_381738489.1">
    <property type="nucleotide sequence ID" value="NZ_JBHSDP010000011.1"/>
</dbReference>
<comment type="caution">
    <text evidence="1">The sequence shown here is derived from an EMBL/GenBank/DDBJ whole genome shotgun (WGS) entry which is preliminary data.</text>
</comment>
<name>A0ABV8TCK1_9ACTN</name>
<protein>
    <submittedName>
        <fullName evidence="1">Uncharacterized protein</fullName>
    </submittedName>
</protein>
<proteinExistence type="predicted"/>
<evidence type="ECO:0000313" key="1">
    <source>
        <dbReference type="EMBL" id="MFC4328318.1"/>
    </source>
</evidence>
<organism evidence="1 2">
    <name type="scientific">Streptomyces andamanensis</name>
    <dbReference type="NCBI Taxonomy" id="1565035"/>
    <lineage>
        <taxon>Bacteria</taxon>
        <taxon>Bacillati</taxon>
        <taxon>Actinomycetota</taxon>
        <taxon>Actinomycetes</taxon>
        <taxon>Kitasatosporales</taxon>
        <taxon>Streptomycetaceae</taxon>
        <taxon>Streptomyces</taxon>
    </lineage>
</organism>
<sequence>MSLPQRKPGAHLLPAALHQWHVNGDHPDDHATHPGREGKVVRYYRHPDHPGTVVCPHCHLLMIEHGWIDSGEDGRTVCPGDFILTTTTGDHIPIPADAVVALAKELFHP</sequence>
<dbReference type="EMBL" id="JBHSDP010000011">
    <property type="protein sequence ID" value="MFC4328318.1"/>
    <property type="molecule type" value="Genomic_DNA"/>
</dbReference>